<sequence>MIIKRRLRLKMPNLESCRVQRSVEEDCNGTGTGIGGGCGKVRRKRKRKREDKLYFPIHLLDCGILYTLHFAGGGYLGFGGGYQSLGEDAVVEEEKEDNMKLEEMQRPIVRTSRGRVLVRPSRFNDSVLTDSWREEKCILVDYDDEKDYELDIGNEFDRRKRPLKSQDLKFGSVNLSAAPMTLFGNDDDNDDREEDQEKEAERYLACRNFSGTRRHSASQRSMPSILGNLDGYENRRCQSGHKMEMMKKSGKGEKISVLKKCREARKEDFAPGDVVWAKPGKNHPFWPALVIDAVRQAPRAVMNSRIPGAFCVMLLRYSGNSSQREYEWVKHVRMFPFAEYFDRFQNQTQLHKVNPNNFRLAIEEAFMAEKGFIKMPTEINQEATNSSENQECKSLAQVKKKSVPRCGSCKLSLKSAKKIKNDSEELLCRHCYKVQCKRCEVWVHTECTKMSSNVCKGIPEFINYFCPECDGKFNFEIPDTEKKPLKERFDSADSLNNQSNSVKVLCYGIEGTYLVKQNLVICCCGLCGKQRLTPMEWERHTGSKGKNWKISIKVKDSSLLLEKWLEDYNTVSLPNIVKRPSLLQLRKQKLQIHLQEKYVAVDAKWTTERCAVCRWVEDWDDNKIIICNRCEIAVHQECYGARSVRNFTSWVCRACETPEHKRECCLCPVKGGALKPTNVESMWVHVACAWFQPEVSFSNEELMEPAVDILNIPYESFAKTCVICNQMHGSCTRCYKCSTYYHAMCASRAGHCMELHSLVKNGKQITKMVSYCAYHRNPNPDNVLILKTPNGIITTKKRLLQNTAVIGSQVVVKDSINEPNLRTPESSSAARCEVYTKIKNTIRKSTIPHIVMGFRHHSIDEIRRLNAPKEEKDPGLFSTFRERLHYLQTTEKSRVCFGRSGVHGTGLFALRDIQEGEMILEYRGEQVRRSIADLREARYRLEGKDCYLFKISEEVVVDATNKGNIARLINHSCMPNCYARIMSVGDDESRIVLIAKINVSARDELTYDYLFDPDEADECKVPCLCRAPNCRKFMN</sequence>
<comment type="function">
    <text evidence="12">Histone methyltransferase.</text>
</comment>
<feature type="transmembrane region" description="Helical" evidence="14">
    <location>
        <begin position="53"/>
        <end position="78"/>
    </location>
</feature>
<keyword evidence="10" id="KW-0539">Nucleus</keyword>
<evidence type="ECO:0000256" key="3">
    <source>
        <dbReference type="ARBA" id="ARBA00022679"/>
    </source>
</evidence>
<dbReference type="Gene3D" id="2.30.30.140">
    <property type="match status" value="1"/>
</dbReference>
<dbReference type="InterPro" id="IPR001214">
    <property type="entry name" value="SET_dom"/>
</dbReference>
<dbReference type="STRING" id="29655.A0A0K9PRX5"/>
<dbReference type="SUPFAM" id="SSF63748">
    <property type="entry name" value="Tudor/PWWP/MBT"/>
    <property type="match status" value="1"/>
</dbReference>
<dbReference type="GO" id="GO:0008168">
    <property type="term" value="F:methyltransferase activity"/>
    <property type="evidence" value="ECO:0007669"/>
    <property type="project" value="UniProtKB-KW"/>
</dbReference>
<dbReference type="InterPro" id="IPR000313">
    <property type="entry name" value="PWWP_dom"/>
</dbReference>
<gene>
    <name evidence="20" type="ORF">ZOSMA_176G00040</name>
</gene>
<dbReference type="InterPro" id="IPR013083">
    <property type="entry name" value="Znf_RING/FYVE/PHD"/>
</dbReference>
<keyword evidence="6" id="KW-0677">Repeat</keyword>
<dbReference type="FunFam" id="2.170.270.10:FF:000058">
    <property type="entry name" value="Histone-lysine N-methyltransferase"/>
    <property type="match status" value="1"/>
</dbReference>
<evidence type="ECO:0000259" key="18">
    <source>
        <dbReference type="PROSITE" id="PS50868"/>
    </source>
</evidence>
<keyword evidence="3 20" id="KW-0808">Transferase</keyword>
<dbReference type="SMART" id="SM00249">
    <property type="entry name" value="PHD"/>
    <property type="match status" value="3"/>
</dbReference>
<dbReference type="InterPro" id="IPR003616">
    <property type="entry name" value="Post-SET_dom"/>
</dbReference>
<evidence type="ECO:0000256" key="4">
    <source>
        <dbReference type="ARBA" id="ARBA00022691"/>
    </source>
</evidence>
<dbReference type="OMA" id="CDFRMAI"/>
<dbReference type="InterPro" id="IPR001965">
    <property type="entry name" value="Znf_PHD"/>
</dbReference>
<evidence type="ECO:0000256" key="1">
    <source>
        <dbReference type="ARBA" id="ARBA00004123"/>
    </source>
</evidence>
<dbReference type="InterPro" id="IPR019787">
    <property type="entry name" value="Znf_PHD-finger"/>
</dbReference>
<dbReference type="SUPFAM" id="SSF63763">
    <property type="entry name" value="SAND domain-like"/>
    <property type="match status" value="1"/>
</dbReference>
<dbReference type="CDD" id="cd15495">
    <property type="entry name" value="PHD_ATX3_4_5_like"/>
    <property type="match status" value="1"/>
</dbReference>
<dbReference type="Pfam" id="PF00855">
    <property type="entry name" value="PWWP"/>
    <property type="match status" value="1"/>
</dbReference>
<evidence type="ECO:0000256" key="9">
    <source>
        <dbReference type="ARBA" id="ARBA00022853"/>
    </source>
</evidence>
<evidence type="ECO:0000256" key="13">
    <source>
        <dbReference type="PROSITE-ProRule" id="PRU00146"/>
    </source>
</evidence>
<dbReference type="PROSITE" id="PS50280">
    <property type="entry name" value="SET"/>
    <property type="match status" value="1"/>
</dbReference>
<dbReference type="InterPro" id="IPR042011">
    <property type="entry name" value="ATX3/4/5_PHD"/>
</dbReference>
<dbReference type="PROSITE" id="PS51566">
    <property type="entry name" value="SAM_MT43_TRX_MLL"/>
    <property type="match status" value="1"/>
</dbReference>
<evidence type="ECO:0000256" key="11">
    <source>
        <dbReference type="ARBA" id="ARBA00052314"/>
    </source>
</evidence>
<evidence type="ECO:0000259" key="15">
    <source>
        <dbReference type="PROSITE" id="PS50016"/>
    </source>
</evidence>
<proteinExistence type="predicted"/>
<evidence type="ECO:0000256" key="14">
    <source>
        <dbReference type="SAM" id="Phobius"/>
    </source>
</evidence>
<evidence type="ECO:0000256" key="5">
    <source>
        <dbReference type="ARBA" id="ARBA00022723"/>
    </source>
</evidence>
<dbReference type="PANTHER" id="PTHR13793:SF132">
    <property type="entry name" value="HISTONE-LYSINE N-METHYLTRANSFERASE ATX5"/>
    <property type="match status" value="1"/>
</dbReference>
<dbReference type="PROSITE" id="PS51805">
    <property type="entry name" value="EPHD"/>
    <property type="match status" value="1"/>
</dbReference>
<dbReference type="Pfam" id="PF13831">
    <property type="entry name" value="PHD_2"/>
    <property type="match status" value="1"/>
</dbReference>
<evidence type="ECO:0000256" key="12">
    <source>
        <dbReference type="ARBA" id="ARBA00054897"/>
    </source>
</evidence>
<keyword evidence="21" id="KW-1185">Reference proteome</keyword>
<dbReference type="InterPro" id="IPR025780">
    <property type="entry name" value="Hist-Lys_N-MeTrfase_ATX"/>
</dbReference>
<dbReference type="GO" id="GO:0048188">
    <property type="term" value="C:Set1C/COMPASS complex"/>
    <property type="evidence" value="ECO:0007669"/>
    <property type="project" value="UniProtKB-ARBA"/>
</dbReference>
<evidence type="ECO:0000313" key="21">
    <source>
        <dbReference type="Proteomes" id="UP000036987"/>
    </source>
</evidence>
<keyword evidence="9" id="KW-0156">Chromatin regulator</keyword>
<organism evidence="20 21">
    <name type="scientific">Zostera marina</name>
    <name type="common">Eelgrass</name>
    <dbReference type="NCBI Taxonomy" id="29655"/>
    <lineage>
        <taxon>Eukaryota</taxon>
        <taxon>Viridiplantae</taxon>
        <taxon>Streptophyta</taxon>
        <taxon>Embryophyta</taxon>
        <taxon>Tracheophyta</taxon>
        <taxon>Spermatophyta</taxon>
        <taxon>Magnoliopsida</taxon>
        <taxon>Liliopsida</taxon>
        <taxon>Zosteraceae</taxon>
        <taxon>Zostera</taxon>
    </lineage>
</organism>
<keyword evidence="14" id="KW-1133">Transmembrane helix</keyword>
<feature type="domain" description="Post-SET" evidence="18">
    <location>
        <begin position="1019"/>
        <end position="1035"/>
    </location>
</feature>
<dbReference type="PROSITE" id="PS50812">
    <property type="entry name" value="PWWP"/>
    <property type="match status" value="1"/>
</dbReference>
<evidence type="ECO:0000313" key="20">
    <source>
        <dbReference type="EMBL" id="KMZ71726.1"/>
    </source>
</evidence>
<keyword evidence="4" id="KW-0949">S-adenosyl-L-methionine</keyword>
<dbReference type="InterPro" id="IPR050701">
    <property type="entry name" value="Histone_Mod_Regulator"/>
</dbReference>
<dbReference type="GO" id="GO:0008270">
    <property type="term" value="F:zinc ion binding"/>
    <property type="evidence" value="ECO:0007669"/>
    <property type="project" value="UniProtKB-KW"/>
</dbReference>
<evidence type="ECO:0000256" key="7">
    <source>
        <dbReference type="ARBA" id="ARBA00022771"/>
    </source>
</evidence>
<feature type="domain" description="SET" evidence="16">
    <location>
        <begin position="893"/>
        <end position="1010"/>
    </location>
</feature>
<dbReference type="AlphaFoldDB" id="A0A0K9PRX5"/>
<feature type="domain" description="PHD-type" evidence="19">
    <location>
        <begin position="661"/>
        <end position="776"/>
    </location>
</feature>
<evidence type="ECO:0000259" key="16">
    <source>
        <dbReference type="PROSITE" id="PS50280"/>
    </source>
</evidence>
<dbReference type="InterPro" id="IPR034732">
    <property type="entry name" value="EPHD"/>
</dbReference>
<dbReference type="Pfam" id="PF00856">
    <property type="entry name" value="SET"/>
    <property type="match status" value="1"/>
</dbReference>
<feature type="domain" description="PHD-type" evidence="15">
    <location>
        <begin position="607"/>
        <end position="658"/>
    </location>
</feature>
<reference evidence="21" key="1">
    <citation type="journal article" date="2016" name="Nature">
        <title>The genome of the seagrass Zostera marina reveals angiosperm adaptation to the sea.</title>
        <authorList>
            <person name="Olsen J.L."/>
            <person name="Rouze P."/>
            <person name="Verhelst B."/>
            <person name="Lin Y.-C."/>
            <person name="Bayer T."/>
            <person name="Collen J."/>
            <person name="Dattolo E."/>
            <person name="De Paoli E."/>
            <person name="Dittami S."/>
            <person name="Maumus F."/>
            <person name="Michel G."/>
            <person name="Kersting A."/>
            <person name="Lauritano C."/>
            <person name="Lohaus R."/>
            <person name="Toepel M."/>
            <person name="Tonon T."/>
            <person name="Vanneste K."/>
            <person name="Amirebrahimi M."/>
            <person name="Brakel J."/>
            <person name="Bostroem C."/>
            <person name="Chovatia M."/>
            <person name="Grimwood J."/>
            <person name="Jenkins J.W."/>
            <person name="Jueterbock A."/>
            <person name="Mraz A."/>
            <person name="Stam W.T."/>
            <person name="Tice H."/>
            <person name="Bornberg-Bauer E."/>
            <person name="Green P.J."/>
            <person name="Pearson G.A."/>
            <person name="Procaccini G."/>
            <person name="Duarte C.M."/>
            <person name="Schmutz J."/>
            <person name="Reusch T.B.H."/>
            <person name="Van de Peer Y."/>
        </authorList>
    </citation>
    <scope>NUCLEOTIDE SEQUENCE [LARGE SCALE GENOMIC DNA]</scope>
    <source>
        <strain evidence="21">cv. Finnish</strain>
    </source>
</reference>
<keyword evidence="14" id="KW-0472">Membrane</keyword>
<dbReference type="SUPFAM" id="SSF57903">
    <property type="entry name" value="FYVE/PHD zinc finger"/>
    <property type="match status" value="2"/>
</dbReference>
<feature type="domain" description="PWWP" evidence="17">
    <location>
        <begin position="271"/>
        <end position="340"/>
    </location>
</feature>
<dbReference type="OrthoDB" id="308383at2759"/>
<dbReference type="FunFam" id="3.30.40.10:FF:000464">
    <property type="entry name" value="Histone-lysine N-methyltransferase"/>
    <property type="match status" value="1"/>
</dbReference>
<dbReference type="InterPro" id="IPR046341">
    <property type="entry name" value="SET_dom_sf"/>
</dbReference>
<comment type="caution">
    <text evidence="20">The sequence shown here is derived from an EMBL/GenBank/DDBJ whole genome shotgun (WGS) entry which is preliminary data.</text>
</comment>
<dbReference type="PROSITE" id="PS01359">
    <property type="entry name" value="ZF_PHD_1"/>
    <property type="match status" value="1"/>
</dbReference>
<keyword evidence="5" id="KW-0479">Metal-binding</keyword>
<keyword evidence="2 20" id="KW-0489">Methyltransferase</keyword>
<dbReference type="PROSITE" id="PS50016">
    <property type="entry name" value="ZF_PHD_2"/>
    <property type="match status" value="1"/>
</dbReference>
<evidence type="ECO:0000256" key="2">
    <source>
        <dbReference type="ARBA" id="ARBA00022603"/>
    </source>
</evidence>
<evidence type="ECO:0000256" key="10">
    <source>
        <dbReference type="ARBA" id="ARBA00023242"/>
    </source>
</evidence>
<keyword evidence="14" id="KW-0812">Transmembrane</keyword>
<keyword evidence="7 13" id="KW-0863">Zinc-finger</keyword>
<protein>
    <submittedName>
        <fullName evidence="20">Histone-lysine N-methyltransferase</fullName>
    </submittedName>
</protein>
<dbReference type="InterPro" id="IPR011011">
    <property type="entry name" value="Znf_FYVE_PHD"/>
</dbReference>
<dbReference type="Pfam" id="PF13832">
    <property type="entry name" value="zf-HC5HC2H_2"/>
    <property type="match status" value="1"/>
</dbReference>
<accession>A0A0K9PRX5</accession>
<dbReference type="PROSITE" id="PS50868">
    <property type="entry name" value="POST_SET"/>
    <property type="match status" value="1"/>
</dbReference>
<dbReference type="SMART" id="SM00317">
    <property type="entry name" value="SET"/>
    <property type="match status" value="1"/>
</dbReference>
<dbReference type="CDD" id="cd10518">
    <property type="entry name" value="SET_SETD1-like"/>
    <property type="match status" value="1"/>
</dbReference>
<dbReference type="SUPFAM" id="SSF82199">
    <property type="entry name" value="SET domain"/>
    <property type="match status" value="1"/>
</dbReference>
<dbReference type="Proteomes" id="UP000036987">
    <property type="component" value="Unassembled WGS sequence"/>
</dbReference>
<dbReference type="PANTHER" id="PTHR13793">
    <property type="entry name" value="PHD FINGER PROTEINS"/>
    <property type="match status" value="1"/>
</dbReference>
<dbReference type="Gene3D" id="3.30.40.10">
    <property type="entry name" value="Zinc/RING finger domain, C3HC4 (zinc finger)"/>
    <property type="match status" value="2"/>
</dbReference>
<keyword evidence="8" id="KW-0862">Zinc</keyword>
<evidence type="ECO:0000256" key="8">
    <source>
        <dbReference type="ARBA" id="ARBA00022833"/>
    </source>
</evidence>
<dbReference type="EMBL" id="LFYR01000661">
    <property type="protein sequence ID" value="KMZ71726.1"/>
    <property type="molecule type" value="Genomic_DNA"/>
</dbReference>
<comment type="subcellular location">
    <subcellularLocation>
        <location evidence="1">Nucleus</location>
    </subcellularLocation>
</comment>
<dbReference type="GO" id="GO:0032259">
    <property type="term" value="P:methylation"/>
    <property type="evidence" value="ECO:0007669"/>
    <property type="project" value="UniProtKB-KW"/>
</dbReference>
<dbReference type="GO" id="GO:0006325">
    <property type="term" value="P:chromatin organization"/>
    <property type="evidence" value="ECO:0007669"/>
    <property type="project" value="UniProtKB-KW"/>
</dbReference>
<name>A0A0K9PRX5_ZOSMR</name>
<dbReference type="Gene3D" id="2.170.270.10">
    <property type="entry name" value="SET domain"/>
    <property type="match status" value="1"/>
</dbReference>
<dbReference type="GO" id="GO:0006357">
    <property type="term" value="P:regulation of transcription by RNA polymerase II"/>
    <property type="evidence" value="ECO:0000318"/>
    <property type="project" value="GO_Central"/>
</dbReference>
<comment type="catalytic activity">
    <reaction evidence="11">
        <text>L-lysyl-[histone] + S-adenosyl-L-methionine = N(6)-methyl-L-lysyl-[histone] + S-adenosyl-L-homocysteine + H(+)</text>
        <dbReference type="Rhea" id="RHEA:10024"/>
        <dbReference type="Rhea" id="RHEA-COMP:9845"/>
        <dbReference type="Rhea" id="RHEA-COMP:9846"/>
        <dbReference type="ChEBI" id="CHEBI:15378"/>
        <dbReference type="ChEBI" id="CHEBI:29969"/>
        <dbReference type="ChEBI" id="CHEBI:57856"/>
        <dbReference type="ChEBI" id="CHEBI:59789"/>
        <dbReference type="ChEBI" id="CHEBI:61929"/>
    </reaction>
</comment>
<dbReference type="InterPro" id="IPR019786">
    <property type="entry name" value="Zinc_finger_PHD-type_CS"/>
</dbReference>
<dbReference type="InterPro" id="IPR010919">
    <property type="entry name" value="SAND-like_dom_sf"/>
</dbReference>
<evidence type="ECO:0000256" key="6">
    <source>
        <dbReference type="ARBA" id="ARBA00022737"/>
    </source>
</evidence>
<evidence type="ECO:0000259" key="19">
    <source>
        <dbReference type="PROSITE" id="PS51805"/>
    </source>
</evidence>
<evidence type="ECO:0000259" key="17">
    <source>
        <dbReference type="PROSITE" id="PS50812"/>
    </source>
</evidence>